<dbReference type="AlphaFoldDB" id="A0A5J4VEC7"/>
<name>A0A5J4VEC7_9EUKA</name>
<protein>
    <submittedName>
        <fullName evidence="2">Uncharacterized protein</fullName>
    </submittedName>
</protein>
<comment type="caution">
    <text evidence="2">The sequence shown here is derived from an EMBL/GenBank/DDBJ whole genome shotgun (WGS) entry which is preliminary data.</text>
</comment>
<reference evidence="2 3" key="1">
    <citation type="submission" date="2019-03" db="EMBL/GenBank/DDBJ databases">
        <title>Single cell metagenomics reveals metabolic interactions within the superorganism composed of flagellate Streblomastix strix and complex community of Bacteroidetes bacteria on its surface.</title>
        <authorList>
            <person name="Treitli S.C."/>
            <person name="Kolisko M."/>
            <person name="Husnik F."/>
            <person name="Keeling P."/>
            <person name="Hampl V."/>
        </authorList>
    </citation>
    <scope>NUCLEOTIDE SEQUENCE [LARGE SCALE GENOMIC DNA]</scope>
    <source>
        <strain evidence="2">ST1C</strain>
    </source>
</reference>
<feature type="compositionally biased region" description="Basic and acidic residues" evidence="1">
    <location>
        <begin position="34"/>
        <end position="54"/>
    </location>
</feature>
<organism evidence="2 3">
    <name type="scientific">Streblomastix strix</name>
    <dbReference type="NCBI Taxonomy" id="222440"/>
    <lineage>
        <taxon>Eukaryota</taxon>
        <taxon>Metamonada</taxon>
        <taxon>Preaxostyla</taxon>
        <taxon>Oxymonadida</taxon>
        <taxon>Streblomastigidae</taxon>
        <taxon>Streblomastix</taxon>
    </lineage>
</organism>
<dbReference type="EMBL" id="SNRW01007656">
    <property type="protein sequence ID" value="KAA6380891.1"/>
    <property type="molecule type" value="Genomic_DNA"/>
</dbReference>
<evidence type="ECO:0000313" key="3">
    <source>
        <dbReference type="Proteomes" id="UP000324800"/>
    </source>
</evidence>
<evidence type="ECO:0000256" key="1">
    <source>
        <dbReference type="SAM" id="MobiDB-lite"/>
    </source>
</evidence>
<sequence length="236" mass="27589">MIICIDEETAVEAENEAVNEIIEIVNREKKKLVQKREKEQVEKLESDENIKDYEQSTPRSQQIDEEKRKAEEYQKDDNQVNENEEQNIRNQVRRVLWGCVGNCQRKHKERTSKESKEGKLTSFKPCSCGTPNAVNGVALGNEGVPLDWFFSHTRHPCVNVYWITQSWLDAHDIQQENDRQVFEDSSSESTNDSSQSDSSSSSGKSSEDNDSDLRDKHRRRKRQNRYRHKMKQRKKG</sequence>
<feature type="compositionally biased region" description="Basic and acidic residues" evidence="1">
    <location>
        <begin position="62"/>
        <end position="78"/>
    </location>
</feature>
<feature type="compositionally biased region" description="Low complexity" evidence="1">
    <location>
        <begin position="183"/>
        <end position="204"/>
    </location>
</feature>
<feature type="region of interest" description="Disordered" evidence="1">
    <location>
        <begin position="34"/>
        <end position="87"/>
    </location>
</feature>
<evidence type="ECO:0000313" key="2">
    <source>
        <dbReference type="EMBL" id="KAA6380891.1"/>
    </source>
</evidence>
<proteinExistence type="predicted"/>
<accession>A0A5J4VEC7</accession>
<feature type="compositionally biased region" description="Basic residues" evidence="1">
    <location>
        <begin position="216"/>
        <end position="236"/>
    </location>
</feature>
<dbReference type="Proteomes" id="UP000324800">
    <property type="component" value="Unassembled WGS sequence"/>
</dbReference>
<feature type="region of interest" description="Disordered" evidence="1">
    <location>
        <begin position="178"/>
        <end position="236"/>
    </location>
</feature>
<gene>
    <name evidence="2" type="ORF">EZS28_023582</name>
</gene>
<feature type="compositionally biased region" description="Basic and acidic residues" evidence="1">
    <location>
        <begin position="205"/>
        <end position="215"/>
    </location>
</feature>